<dbReference type="InterPro" id="IPR000210">
    <property type="entry name" value="BTB/POZ_dom"/>
</dbReference>
<sequence length="789" mass="84936">MPRSADDIQRHLYASFLHARTTDVTLRIRGSWHATYHLHRVILIQAGYFNSLFTSGFAESTSKPGQIDIIFDDTNITRAGIICISRLYGGGPPLHVFPTLIPSTTQPLTSAFPFTSVNLHPPTPSGHHPATPRFLLSLLATSVYLSIPFLAAEALASILGTIGPYTVLQYLDFALGKPLGLPDSQWNEPDAAVGLEGVAQDVLDDASSVASSSIRSLDTVNIPPEKVFHYGAISDKIGEAAACWLARWAPDMLAFEERKAGLKREESGMTQRKAKTESPDYSAVPTIWDRGGLSVRWVCALASGDTLFVRGERERYDFARSVAELRRRHGIIEEEEAAWKTLFEKGIYYCHMTTEDVIDVSKDSSPTTKQPFVSIAILQAAHWQNSLLRQHITARPPAALSDARSSPAPTPGSPIQREKELGITQTTAEIAARLAASDPSLDQIGPYYLVASDSSQRIGDNGSSVHPPSVDSATLSMDDLFTTAFNTTSPASPTTPKPNATNPLIRASAGEANFFGIQTRRFTARECVAIDLAGTSRWTLHPPFRFAAEFWDTEALSEKQRSYSHTIWCGGSMFNAYVQVMRKKGSVQLGIYLHRQSILDIPGASAPRGDVEGSGAASSPRPRHGSLIGGEQVVRGQTHARGPSLPALSASPVSSPSHYSPSIHPTRSITPVSSTSVSGSLPSASSLANLALNAAGYSVQPPAPPVGPYRDTRQSVSAYFMISCASATGASQTRFTSAPDVFTVSQSWGWKSSSLRTEEYIEVGEGAEGVAGTRGREVSLRACVVVGLV</sequence>
<dbReference type="AlphaFoldDB" id="A0AAW0EH49"/>
<evidence type="ECO:0000256" key="1">
    <source>
        <dbReference type="SAM" id="MobiDB-lite"/>
    </source>
</evidence>
<feature type="domain" description="BTB" evidence="2">
    <location>
        <begin position="22"/>
        <end position="90"/>
    </location>
</feature>
<dbReference type="InterPro" id="IPR011333">
    <property type="entry name" value="SKP1/BTB/POZ_sf"/>
</dbReference>
<name>A0AAW0EH49_9AGAR</name>
<accession>A0AAW0EH49</accession>
<dbReference type="SUPFAM" id="SSF54695">
    <property type="entry name" value="POZ domain"/>
    <property type="match status" value="1"/>
</dbReference>
<dbReference type="PROSITE" id="PS50097">
    <property type="entry name" value="BTB"/>
    <property type="match status" value="1"/>
</dbReference>
<feature type="compositionally biased region" description="Low complexity" evidence="1">
    <location>
        <begin position="643"/>
        <end position="676"/>
    </location>
</feature>
<dbReference type="Gene3D" id="3.30.710.10">
    <property type="entry name" value="Potassium Channel Kv1.1, Chain A"/>
    <property type="match status" value="1"/>
</dbReference>
<reference evidence="3 4" key="1">
    <citation type="journal article" date="2024" name="J Genomics">
        <title>Draft genome sequencing and assembly of Favolaschia claudopus CIRM-BRFM 2984 isolated from oak limbs.</title>
        <authorList>
            <person name="Navarro D."/>
            <person name="Drula E."/>
            <person name="Chaduli D."/>
            <person name="Cazenave R."/>
            <person name="Ahrendt S."/>
            <person name="Wang J."/>
            <person name="Lipzen A."/>
            <person name="Daum C."/>
            <person name="Barry K."/>
            <person name="Grigoriev I.V."/>
            <person name="Favel A."/>
            <person name="Rosso M.N."/>
            <person name="Martin F."/>
        </authorList>
    </citation>
    <scope>NUCLEOTIDE SEQUENCE [LARGE SCALE GENOMIC DNA]</scope>
    <source>
        <strain evidence="3 4">CIRM-BRFM 2984</strain>
    </source>
</reference>
<feature type="region of interest" description="Disordered" evidence="1">
    <location>
        <begin position="397"/>
        <end position="420"/>
    </location>
</feature>
<dbReference type="EMBL" id="JAWWNJ010000001">
    <property type="protein sequence ID" value="KAK7064727.1"/>
    <property type="molecule type" value="Genomic_DNA"/>
</dbReference>
<evidence type="ECO:0000313" key="4">
    <source>
        <dbReference type="Proteomes" id="UP001362999"/>
    </source>
</evidence>
<proteinExistence type="predicted"/>
<keyword evidence="4" id="KW-1185">Reference proteome</keyword>
<dbReference type="PANTHER" id="PTHR47369:SF1">
    <property type="entry name" value="BTB_POZ DOMAIN-CONTAINING PROTEIN"/>
    <property type="match status" value="1"/>
</dbReference>
<gene>
    <name evidence="3" type="ORF">R3P38DRAFT_2594987</name>
</gene>
<feature type="region of interest" description="Disordered" evidence="1">
    <location>
        <begin position="604"/>
        <end position="676"/>
    </location>
</feature>
<protein>
    <submittedName>
        <fullName evidence="3">BTB domain-containing protein</fullName>
    </submittedName>
</protein>
<dbReference type="PANTHER" id="PTHR47369">
    <property type="entry name" value="BTB/POZ DOMAIN-CONTAINING PROTEIN"/>
    <property type="match status" value="1"/>
</dbReference>
<organism evidence="3 4">
    <name type="scientific">Favolaschia claudopus</name>
    <dbReference type="NCBI Taxonomy" id="2862362"/>
    <lineage>
        <taxon>Eukaryota</taxon>
        <taxon>Fungi</taxon>
        <taxon>Dikarya</taxon>
        <taxon>Basidiomycota</taxon>
        <taxon>Agaricomycotina</taxon>
        <taxon>Agaricomycetes</taxon>
        <taxon>Agaricomycetidae</taxon>
        <taxon>Agaricales</taxon>
        <taxon>Marasmiineae</taxon>
        <taxon>Mycenaceae</taxon>
        <taxon>Favolaschia</taxon>
    </lineage>
</organism>
<dbReference type="Proteomes" id="UP001362999">
    <property type="component" value="Unassembled WGS sequence"/>
</dbReference>
<comment type="caution">
    <text evidence="3">The sequence shown here is derived from an EMBL/GenBank/DDBJ whole genome shotgun (WGS) entry which is preliminary data.</text>
</comment>
<evidence type="ECO:0000313" key="3">
    <source>
        <dbReference type="EMBL" id="KAK7064727.1"/>
    </source>
</evidence>
<evidence type="ECO:0000259" key="2">
    <source>
        <dbReference type="PROSITE" id="PS50097"/>
    </source>
</evidence>